<evidence type="ECO:0000313" key="1">
    <source>
        <dbReference type="EMBL" id="TKR57913.1"/>
    </source>
</evidence>
<organism evidence="1 2">
    <name type="scientific">Steinernema carpocapsae</name>
    <name type="common">Entomopathogenic nematode</name>
    <dbReference type="NCBI Taxonomy" id="34508"/>
    <lineage>
        <taxon>Eukaryota</taxon>
        <taxon>Metazoa</taxon>
        <taxon>Ecdysozoa</taxon>
        <taxon>Nematoda</taxon>
        <taxon>Chromadorea</taxon>
        <taxon>Rhabditida</taxon>
        <taxon>Tylenchina</taxon>
        <taxon>Panagrolaimomorpha</taxon>
        <taxon>Strongyloidoidea</taxon>
        <taxon>Steinernematidae</taxon>
        <taxon>Steinernema</taxon>
    </lineage>
</organism>
<reference evidence="1 2" key="2">
    <citation type="journal article" date="2019" name="G3 (Bethesda)">
        <title>Hybrid Assembly of the Genome of the Entomopathogenic Nematode Steinernema carpocapsae Identifies the X-Chromosome.</title>
        <authorList>
            <person name="Serra L."/>
            <person name="Macchietto M."/>
            <person name="Macias-Munoz A."/>
            <person name="McGill C.J."/>
            <person name="Rodriguez I.M."/>
            <person name="Rodriguez B."/>
            <person name="Murad R."/>
            <person name="Mortazavi A."/>
        </authorList>
    </citation>
    <scope>NUCLEOTIDE SEQUENCE [LARGE SCALE GENOMIC DNA]</scope>
    <source>
        <strain evidence="1 2">ALL</strain>
    </source>
</reference>
<protein>
    <submittedName>
        <fullName evidence="1">Uncharacterized protein</fullName>
    </submittedName>
</protein>
<proteinExistence type="predicted"/>
<accession>A0A4U5LPR0</accession>
<evidence type="ECO:0000313" key="2">
    <source>
        <dbReference type="Proteomes" id="UP000298663"/>
    </source>
</evidence>
<dbReference type="EMBL" id="AZBU02000014">
    <property type="protein sequence ID" value="TKR57913.1"/>
    <property type="molecule type" value="Genomic_DNA"/>
</dbReference>
<name>A0A4U5LPR0_STECR</name>
<dbReference type="OrthoDB" id="5909578at2759"/>
<sequence length="82" mass="9572">MTWDIYRANQIQLEDRDTAKKGLVRPREAFDQMHFRTTQESGEELSQILKNHRMRDRDLHLAAHSNVIVCDATFKTSPNNAC</sequence>
<keyword evidence="2" id="KW-1185">Reference proteome</keyword>
<dbReference type="Proteomes" id="UP000298663">
    <property type="component" value="Unassembled WGS sequence"/>
</dbReference>
<gene>
    <name evidence="1" type="ORF">L596_030556</name>
</gene>
<comment type="caution">
    <text evidence="1">The sequence shown here is derived from an EMBL/GenBank/DDBJ whole genome shotgun (WGS) entry which is preliminary data.</text>
</comment>
<reference evidence="1 2" key="1">
    <citation type="journal article" date="2015" name="Genome Biol.">
        <title>Comparative genomics of Steinernema reveals deeply conserved gene regulatory networks.</title>
        <authorList>
            <person name="Dillman A.R."/>
            <person name="Macchietto M."/>
            <person name="Porter C.F."/>
            <person name="Rogers A."/>
            <person name="Williams B."/>
            <person name="Antoshechkin I."/>
            <person name="Lee M.M."/>
            <person name="Goodwin Z."/>
            <person name="Lu X."/>
            <person name="Lewis E.E."/>
            <person name="Goodrich-Blair H."/>
            <person name="Stock S.P."/>
            <person name="Adams B.J."/>
            <person name="Sternberg P.W."/>
            <person name="Mortazavi A."/>
        </authorList>
    </citation>
    <scope>NUCLEOTIDE SEQUENCE [LARGE SCALE GENOMIC DNA]</scope>
    <source>
        <strain evidence="1 2">ALL</strain>
    </source>
</reference>
<dbReference type="AlphaFoldDB" id="A0A4U5LPR0"/>